<keyword evidence="8 11" id="KW-0234">DNA repair</keyword>
<dbReference type="AlphaFoldDB" id="A0A5C3N3K6"/>
<evidence type="ECO:0000256" key="6">
    <source>
        <dbReference type="ARBA" id="ARBA00022763"/>
    </source>
</evidence>
<dbReference type="InterPro" id="IPR018944">
    <property type="entry name" value="DNA_pol_lambd_fingers_domain"/>
</dbReference>
<dbReference type="PROSITE" id="PS50172">
    <property type="entry name" value="BRCT"/>
    <property type="match status" value="1"/>
</dbReference>
<dbReference type="InterPro" id="IPR010996">
    <property type="entry name" value="HHH_MUS81"/>
</dbReference>
<dbReference type="FunFam" id="3.30.210.10:FF:000005">
    <property type="entry name" value="DNA polymerase IV"/>
    <property type="match status" value="1"/>
</dbReference>
<keyword evidence="2" id="KW-0237">DNA synthesis</keyword>
<sequence>MPFKRPAPPPHESSSNTVLPSSKRFKSVAQTSHALKNMKVHVVDAKLKGNTIGELYRLVEGASGELVADVKDADVVVTCIGMRKRLERHLDWDVAKEKAIVNPDWIRDSVKQGEAQPCGDYAALEDLHDETVENCPDSQEQEQGQSETGPTMSTEPDPNQLPSPPSSPSATPQRKWRRPKKGEYKVSGKSSTSGKSSKLSKSPPSSSIIPTASRTSIPHGLEYLLPPDPPIPTDLSKFDWKAKYACCRVSPLVCPNQGLCDELNIIRKSREVEGEGRSELSYQRAISAIKAYPDRITSLRQLDQIPFIGEKITGLIEEYIETGKIAEAQATLTSERYKSLTAFTAIYGIGPNTAKQLYSQGLRTIRDLEVWYGIRPPEGEEDAEGVYAQQLQGGIVTVDGSKRRSTRGGKQGAEVENESWMKVALGLREELEIKIPRDEVEEIGRVVGKELEEFQSGCVWTIVGGHRRGKSMSNDVDIVFSHSDPEKVKGLCGRFVTRLYERGYVSHVMHLSGFHEHNALRTTHWDSLEKALTVFTLPEGSPFAQDLPAGKGGKMQRRGIRRRVDLIFALPEVYWTAVIGWTGSIMFQRDIRKWATTKKGYKFDSSGITRKRDSEQVFPKTEKDVFDLFGLEWIEPIWRNADA</sequence>
<evidence type="ECO:0000256" key="11">
    <source>
        <dbReference type="RuleBase" id="RU366014"/>
    </source>
</evidence>
<feature type="compositionally biased region" description="Low complexity" evidence="12">
    <location>
        <begin position="187"/>
        <end position="213"/>
    </location>
</feature>
<keyword evidence="4 11" id="KW-0548">Nucleotidyltransferase</keyword>
<comment type="similarity">
    <text evidence="11">Belongs to the DNA polymerase type-X family.</text>
</comment>
<evidence type="ECO:0000256" key="9">
    <source>
        <dbReference type="ARBA" id="ARBA00023239"/>
    </source>
</evidence>
<protein>
    <recommendedName>
        <fullName evidence="11">DNA polymerase</fullName>
        <ecNumber evidence="11">2.7.7.7</ecNumber>
    </recommendedName>
</protein>
<dbReference type="SUPFAM" id="SSF47802">
    <property type="entry name" value="DNA polymerase beta, N-terminal domain-like"/>
    <property type="match status" value="1"/>
</dbReference>
<evidence type="ECO:0000256" key="8">
    <source>
        <dbReference type="ARBA" id="ARBA00023204"/>
    </source>
</evidence>
<comment type="cofactor">
    <cofactor evidence="1">
        <name>Mn(2+)</name>
        <dbReference type="ChEBI" id="CHEBI:29035"/>
    </cofactor>
</comment>
<dbReference type="EC" id="2.7.7.7" evidence="11"/>
<dbReference type="SUPFAM" id="SSF81585">
    <property type="entry name" value="PsbU/PolX domain-like"/>
    <property type="match status" value="1"/>
</dbReference>
<feature type="domain" description="BRCT" evidence="13">
    <location>
        <begin position="30"/>
        <end position="123"/>
    </location>
</feature>
<dbReference type="Gene3D" id="1.10.150.20">
    <property type="entry name" value="5' to 3' exonuclease, C-terminal subdomain"/>
    <property type="match status" value="1"/>
</dbReference>
<dbReference type="Gene3D" id="3.30.210.10">
    <property type="entry name" value="DNA polymerase, thumb domain"/>
    <property type="match status" value="1"/>
</dbReference>
<keyword evidence="5" id="KW-0235">DNA replication</keyword>
<dbReference type="GO" id="GO:0003677">
    <property type="term" value="F:DNA binding"/>
    <property type="evidence" value="ECO:0007669"/>
    <property type="project" value="UniProtKB-UniRule"/>
</dbReference>
<dbReference type="InterPro" id="IPR037160">
    <property type="entry name" value="DNA_Pol_thumb_sf"/>
</dbReference>
<dbReference type="SUPFAM" id="SSF81301">
    <property type="entry name" value="Nucleotidyltransferase"/>
    <property type="match status" value="1"/>
</dbReference>
<keyword evidence="7 11" id="KW-0239">DNA-directed DNA polymerase</keyword>
<keyword evidence="11" id="KW-0539">Nucleus</keyword>
<dbReference type="GO" id="GO:0005634">
    <property type="term" value="C:nucleus"/>
    <property type="evidence" value="ECO:0007669"/>
    <property type="project" value="UniProtKB-SubCell"/>
</dbReference>
<organism evidence="14 15">
    <name type="scientific">Heliocybe sulcata</name>
    <dbReference type="NCBI Taxonomy" id="5364"/>
    <lineage>
        <taxon>Eukaryota</taxon>
        <taxon>Fungi</taxon>
        <taxon>Dikarya</taxon>
        <taxon>Basidiomycota</taxon>
        <taxon>Agaricomycotina</taxon>
        <taxon>Agaricomycetes</taxon>
        <taxon>Gloeophyllales</taxon>
        <taxon>Gloeophyllaceae</taxon>
        <taxon>Heliocybe</taxon>
    </lineage>
</organism>
<proteinExistence type="inferred from homology"/>
<evidence type="ECO:0000313" key="14">
    <source>
        <dbReference type="EMBL" id="TFK51026.1"/>
    </source>
</evidence>
<dbReference type="SMART" id="SM00483">
    <property type="entry name" value="POLXc"/>
    <property type="match status" value="1"/>
</dbReference>
<comment type="function">
    <text evidence="11">DNA polymerase that functions in several pathways of DNA repair. Involved in base excision repair (BER) responsible for repair of lesions that give rise to abasic (AP) sites in DNA. Also contributes to DNA double-strand break repair by non-homologous end joining and homologous recombination. Has both template-dependent and template-independent (terminal transferase) DNA polymerase activities. Has also a 5'-deoxyribose-5-phosphate lyase (dRP lyase) activity.</text>
</comment>
<dbReference type="Pfam" id="PF10391">
    <property type="entry name" value="DNA_pol_lambd_f"/>
    <property type="match status" value="1"/>
</dbReference>
<dbReference type="Gene3D" id="3.40.50.10190">
    <property type="entry name" value="BRCT domain"/>
    <property type="match status" value="1"/>
</dbReference>
<evidence type="ECO:0000256" key="10">
    <source>
        <dbReference type="ARBA" id="ARBA00049244"/>
    </source>
</evidence>
<evidence type="ECO:0000256" key="4">
    <source>
        <dbReference type="ARBA" id="ARBA00022695"/>
    </source>
</evidence>
<dbReference type="Gene3D" id="1.10.150.110">
    <property type="entry name" value="DNA polymerase beta, N-terminal domain-like"/>
    <property type="match status" value="1"/>
</dbReference>
<dbReference type="InterPro" id="IPR002054">
    <property type="entry name" value="DNA-dir_DNA_pol_X"/>
</dbReference>
<gene>
    <name evidence="14" type="ORF">OE88DRAFT_1735746</name>
</gene>
<feature type="region of interest" description="Disordered" evidence="12">
    <location>
        <begin position="1"/>
        <end position="23"/>
    </location>
</feature>
<keyword evidence="6 11" id="KW-0227">DNA damage</keyword>
<dbReference type="InterPro" id="IPR029398">
    <property type="entry name" value="PolB_thumb"/>
</dbReference>
<dbReference type="PRINTS" id="PR00869">
    <property type="entry name" value="DNAPOLX"/>
</dbReference>
<dbReference type="GO" id="GO:0006303">
    <property type="term" value="P:double-strand break repair via nonhomologous end joining"/>
    <property type="evidence" value="ECO:0007669"/>
    <property type="project" value="TreeGrafter"/>
</dbReference>
<evidence type="ECO:0000256" key="1">
    <source>
        <dbReference type="ARBA" id="ARBA00001936"/>
    </source>
</evidence>
<dbReference type="InterPro" id="IPR028207">
    <property type="entry name" value="DNA_pol_B_palm_palm"/>
</dbReference>
<keyword evidence="9" id="KW-0456">Lyase</keyword>
<dbReference type="Gene3D" id="3.30.460.10">
    <property type="entry name" value="Beta Polymerase, domain 2"/>
    <property type="match status" value="1"/>
</dbReference>
<dbReference type="InterPro" id="IPR022312">
    <property type="entry name" value="DNA_pol_X"/>
</dbReference>
<feature type="compositionally biased region" description="Pro residues" evidence="12">
    <location>
        <begin position="1"/>
        <end position="11"/>
    </location>
</feature>
<comment type="subcellular location">
    <subcellularLocation>
        <location evidence="11">Nucleus</location>
    </subcellularLocation>
</comment>
<dbReference type="Pfam" id="PF14716">
    <property type="entry name" value="HHH_8"/>
    <property type="match status" value="1"/>
</dbReference>
<dbReference type="GO" id="GO:0046872">
    <property type="term" value="F:metal ion binding"/>
    <property type="evidence" value="ECO:0007669"/>
    <property type="project" value="UniProtKB-UniRule"/>
</dbReference>
<dbReference type="InterPro" id="IPR027421">
    <property type="entry name" value="DNA_pol_lamdba_lyase_dom_sf"/>
</dbReference>
<evidence type="ECO:0000256" key="3">
    <source>
        <dbReference type="ARBA" id="ARBA00022679"/>
    </source>
</evidence>
<keyword evidence="3 11" id="KW-0808">Transferase</keyword>
<name>A0A5C3N3K6_9AGAM</name>
<evidence type="ECO:0000256" key="5">
    <source>
        <dbReference type="ARBA" id="ARBA00022705"/>
    </source>
</evidence>
<dbReference type="InterPro" id="IPR002008">
    <property type="entry name" value="DNA_pol_X_beta-like"/>
</dbReference>
<evidence type="ECO:0000313" key="15">
    <source>
        <dbReference type="Proteomes" id="UP000305948"/>
    </source>
</evidence>
<dbReference type="OrthoDB" id="205514at2759"/>
<dbReference type="InterPro" id="IPR036420">
    <property type="entry name" value="BRCT_dom_sf"/>
</dbReference>
<dbReference type="CDD" id="cd00141">
    <property type="entry name" value="NT_POLXc"/>
    <property type="match status" value="1"/>
</dbReference>
<dbReference type="Proteomes" id="UP000305948">
    <property type="component" value="Unassembled WGS sequence"/>
</dbReference>
<feature type="region of interest" description="Disordered" evidence="12">
    <location>
        <begin position="134"/>
        <end position="213"/>
    </location>
</feature>
<evidence type="ECO:0000256" key="2">
    <source>
        <dbReference type="ARBA" id="ARBA00022634"/>
    </source>
</evidence>
<dbReference type="GO" id="GO:0016829">
    <property type="term" value="F:lyase activity"/>
    <property type="evidence" value="ECO:0007669"/>
    <property type="project" value="UniProtKB-KW"/>
</dbReference>
<dbReference type="FunFam" id="1.10.150.110:FF:000005">
    <property type="entry name" value="DNA polymerase POL4"/>
    <property type="match status" value="1"/>
</dbReference>
<feature type="compositionally biased region" description="Polar residues" evidence="12">
    <location>
        <begin position="148"/>
        <end position="157"/>
    </location>
</feature>
<evidence type="ECO:0000256" key="7">
    <source>
        <dbReference type="ARBA" id="ARBA00022932"/>
    </source>
</evidence>
<accession>A0A5C3N3K6</accession>
<dbReference type="PRINTS" id="PR00870">
    <property type="entry name" value="DNAPOLXBETA"/>
</dbReference>
<dbReference type="EMBL" id="ML213512">
    <property type="protein sequence ID" value="TFK51026.1"/>
    <property type="molecule type" value="Genomic_DNA"/>
</dbReference>
<reference evidence="14 15" key="1">
    <citation type="journal article" date="2019" name="Nat. Ecol. Evol.">
        <title>Megaphylogeny resolves global patterns of mushroom evolution.</title>
        <authorList>
            <person name="Varga T."/>
            <person name="Krizsan K."/>
            <person name="Foldi C."/>
            <person name="Dima B."/>
            <person name="Sanchez-Garcia M."/>
            <person name="Sanchez-Ramirez S."/>
            <person name="Szollosi G.J."/>
            <person name="Szarkandi J.G."/>
            <person name="Papp V."/>
            <person name="Albert L."/>
            <person name="Andreopoulos W."/>
            <person name="Angelini C."/>
            <person name="Antonin V."/>
            <person name="Barry K.W."/>
            <person name="Bougher N.L."/>
            <person name="Buchanan P."/>
            <person name="Buyck B."/>
            <person name="Bense V."/>
            <person name="Catcheside P."/>
            <person name="Chovatia M."/>
            <person name="Cooper J."/>
            <person name="Damon W."/>
            <person name="Desjardin D."/>
            <person name="Finy P."/>
            <person name="Geml J."/>
            <person name="Haridas S."/>
            <person name="Hughes K."/>
            <person name="Justo A."/>
            <person name="Karasinski D."/>
            <person name="Kautmanova I."/>
            <person name="Kiss B."/>
            <person name="Kocsube S."/>
            <person name="Kotiranta H."/>
            <person name="LaButti K.M."/>
            <person name="Lechner B.E."/>
            <person name="Liimatainen K."/>
            <person name="Lipzen A."/>
            <person name="Lukacs Z."/>
            <person name="Mihaltcheva S."/>
            <person name="Morgado L.N."/>
            <person name="Niskanen T."/>
            <person name="Noordeloos M.E."/>
            <person name="Ohm R.A."/>
            <person name="Ortiz-Santana B."/>
            <person name="Ovrebo C."/>
            <person name="Racz N."/>
            <person name="Riley R."/>
            <person name="Savchenko A."/>
            <person name="Shiryaev A."/>
            <person name="Soop K."/>
            <person name="Spirin V."/>
            <person name="Szebenyi C."/>
            <person name="Tomsovsky M."/>
            <person name="Tulloss R.E."/>
            <person name="Uehling J."/>
            <person name="Grigoriev I.V."/>
            <person name="Vagvolgyi C."/>
            <person name="Papp T."/>
            <person name="Martin F.M."/>
            <person name="Miettinen O."/>
            <person name="Hibbett D.S."/>
            <person name="Nagy L.G."/>
        </authorList>
    </citation>
    <scope>NUCLEOTIDE SEQUENCE [LARGE SCALE GENOMIC DNA]</scope>
    <source>
        <strain evidence="14 15">OMC1185</strain>
    </source>
</reference>
<dbReference type="Pfam" id="PF14792">
    <property type="entry name" value="DNA_pol_B_palm"/>
    <property type="match status" value="1"/>
</dbReference>
<dbReference type="PANTHER" id="PTHR11276">
    <property type="entry name" value="DNA POLYMERASE TYPE-X FAMILY MEMBER"/>
    <property type="match status" value="1"/>
</dbReference>
<dbReference type="Pfam" id="PF14791">
    <property type="entry name" value="DNA_pol_B_thumb"/>
    <property type="match status" value="1"/>
</dbReference>
<dbReference type="InterPro" id="IPR001357">
    <property type="entry name" value="BRCT_dom"/>
</dbReference>
<dbReference type="PANTHER" id="PTHR11276:SF28">
    <property type="entry name" value="DNA POLYMERASE LAMBDA"/>
    <property type="match status" value="1"/>
</dbReference>
<evidence type="ECO:0000256" key="12">
    <source>
        <dbReference type="SAM" id="MobiDB-lite"/>
    </source>
</evidence>
<dbReference type="InterPro" id="IPR043519">
    <property type="entry name" value="NT_sf"/>
</dbReference>
<dbReference type="GO" id="GO:0003887">
    <property type="term" value="F:DNA-directed DNA polymerase activity"/>
    <property type="evidence" value="ECO:0007669"/>
    <property type="project" value="UniProtKB-UniRule"/>
</dbReference>
<dbReference type="SUPFAM" id="SSF52113">
    <property type="entry name" value="BRCT domain"/>
    <property type="match status" value="1"/>
</dbReference>
<dbReference type="STRING" id="5364.A0A5C3N3K6"/>
<keyword evidence="15" id="KW-1185">Reference proteome</keyword>
<evidence type="ECO:0000259" key="13">
    <source>
        <dbReference type="PROSITE" id="PS50172"/>
    </source>
</evidence>
<comment type="catalytic activity">
    <reaction evidence="10 11">
        <text>DNA(n) + a 2'-deoxyribonucleoside 5'-triphosphate = DNA(n+1) + diphosphate</text>
        <dbReference type="Rhea" id="RHEA:22508"/>
        <dbReference type="Rhea" id="RHEA-COMP:17339"/>
        <dbReference type="Rhea" id="RHEA-COMP:17340"/>
        <dbReference type="ChEBI" id="CHEBI:33019"/>
        <dbReference type="ChEBI" id="CHEBI:61560"/>
        <dbReference type="ChEBI" id="CHEBI:173112"/>
        <dbReference type="EC" id="2.7.7.7"/>
    </reaction>
</comment>